<dbReference type="InterPro" id="IPR027417">
    <property type="entry name" value="P-loop_NTPase"/>
</dbReference>
<evidence type="ECO:0000313" key="4">
    <source>
        <dbReference type="EMBL" id="PPQ91958.1"/>
    </source>
</evidence>
<keyword evidence="1" id="KW-0677">Repeat</keyword>
<evidence type="ECO:0000313" key="5">
    <source>
        <dbReference type="Proteomes" id="UP000283269"/>
    </source>
</evidence>
<feature type="region of interest" description="Disordered" evidence="2">
    <location>
        <begin position="324"/>
        <end position="343"/>
    </location>
</feature>
<dbReference type="Gene3D" id="3.40.50.300">
    <property type="entry name" value="P-loop containing nucleotide triphosphate hydrolases"/>
    <property type="match status" value="1"/>
</dbReference>
<keyword evidence="5" id="KW-1185">Reference proteome</keyword>
<accession>A0A409XMI0</accession>
<evidence type="ECO:0000256" key="2">
    <source>
        <dbReference type="SAM" id="MobiDB-lite"/>
    </source>
</evidence>
<dbReference type="PANTHER" id="PTHR10039:SF14">
    <property type="entry name" value="NACHT DOMAIN-CONTAINING PROTEIN"/>
    <property type="match status" value="1"/>
</dbReference>
<name>A0A409XMI0_PSICY</name>
<dbReference type="Pfam" id="PF24883">
    <property type="entry name" value="NPHP3_N"/>
    <property type="match status" value="1"/>
</dbReference>
<dbReference type="STRING" id="93625.A0A409XMI0"/>
<sequence length="343" mass="37422">MSDANSNAPQVQTLSMITANQMIISGGNFNLFASEALAPNEHRKVIYDSFKDYILSNATHDADDPANPWPRCYPNTRTTTLASLESQAQEKDKRSTIIWVSGDPSSGKSAIAGSLCDILQAKGQLGASFFFRPGEYDTKRGFIATIAFHLAISIPSAQSHIAEVLAANPFIFQQSPQIQMEKLVILPLLECKLDSSRVIVVDGLDMYGNITMQGRMLSVLGEAAARLDGMLKIVIFTRPQPNIANPFESELFKPITAFINLNDEPPTREEIRIVLEKEIGQIATLHCLSSDSEEVLVDLSASTAISAHPLVTSAWTVWGTISPQKTELPQDNPPPSSVRSHDG</sequence>
<dbReference type="InterPro" id="IPR056884">
    <property type="entry name" value="NPHP3-like_N"/>
</dbReference>
<dbReference type="AlphaFoldDB" id="A0A409XMI0"/>
<organism evidence="4 5">
    <name type="scientific">Psilocybe cyanescens</name>
    <dbReference type="NCBI Taxonomy" id="93625"/>
    <lineage>
        <taxon>Eukaryota</taxon>
        <taxon>Fungi</taxon>
        <taxon>Dikarya</taxon>
        <taxon>Basidiomycota</taxon>
        <taxon>Agaricomycotina</taxon>
        <taxon>Agaricomycetes</taxon>
        <taxon>Agaricomycetidae</taxon>
        <taxon>Agaricales</taxon>
        <taxon>Agaricineae</taxon>
        <taxon>Strophariaceae</taxon>
        <taxon>Psilocybe</taxon>
    </lineage>
</organism>
<dbReference type="SUPFAM" id="SSF52540">
    <property type="entry name" value="P-loop containing nucleoside triphosphate hydrolases"/>
    <property type="match status" value="1"/>
</dbReference>
<reference evidence="4 5" key="1">
    <citation type="journal article" date="2018" name="Evol. Lett.">
        <title>Horizontal gene cluster transfer increased hallucinogenic mushroom diversity.</title>
        <authorList>
            <person name="Reynolds H.T."/>
            <person name="Vijayakumar V."/>
            <person name="Gluck-Thaler E."/>
            <person name="Korotkin H.B."/>
            <person name="Matheny P.B."/>
            <person name="Slot J.C."/>
        </authorList>
    </citation>
    <scope>NUCLEOTIDE SEQUENCE [LARGE SCALE GENOMIC DNA]</scope>
    <source>
        <strain evidence="4 5">2631</strain>
    </source>
</reference>
<dbReference type="OrthoDB" id="2928561at2759"/>
<dbReference type="PANTHER" id="PTHR10039">
    <property type="entry name" value="AMELOGENIN"/>
    <property type="match status" value="1"/>
</dbReference>
<proteinExistence type="predicted"/>
<comment type="caution">
    <text evidence="4">The sequence shown here is derived from an EMBL/GenBank/DDBJ whole genome shotgun (WGS) entry which is preliminary data.</text>
</comment>
<gene>
    <name evidence="4" type="ORF">CVT25_004432</name>
</gene>
<dbReference type="Proteomes" id="UP000283269">
    <property type="component" value="Unassembled WGS sequence"/>
</dbReference>
<dbReference type="InParanoid" id="A0A409XMI0"/>
<protein>
    <recommendedName>
        <fullName evidence="3">Nephrocystin 3-like N-terminal domain-containing protein</fullName>
    </recommendedName>
</protein>
<evidence type="ECO:0000259" key="3">
    <source>
        <dbReference type="Pfam" id="PF24883"/>
    </source>
</evidence>
<evidence type="ECO:0000256" key="1">
    <source>
        <dbReference type="ARBA" id="ARBA00022737"/>
    </source>
</evidence>
<dbReference type="EMBL" id="NHYD01001200">
    <property type="protein sequence ID" value="PPQ91958.1"/>
    <property type="molecule type" value="Genomic_DNA"/>
</dbReference>
<feature type="domain" description="Nephrocystin 3-like N-terminal" evidence="3">
    <location>
        <begin position="87"/>
        <end position="238"/>
    </location>
</feature>